<dbReference type="Proteomes" id="UP001343257">
    <property type="component" value="Unassembled WGS sequence"/>
</dbReference>
<comment type="caution">
    <text evidence="1">The sequence shown here is derived from an EMBL/GenBank/DDBJ whole genome shotgun (WGS) entry which is preliminary data.</text>
</comment>
<accession>A0ABU6PRF6</accession>
<dbReference type="EMBL" id="JARTLD010000012">
    <property type="protein sequence ID" value="MED5016713.1"/>
    <property type="molecule type" value="Genomic_DNA"/>
</dbReference>
<evidence type="ECO:0000313" key="1">
    <source>
        <dbReference type="EMBL" id="MED5016713.1"/>
    </source>
</evidence>
<protein>
    <submittedName>
        <fullName evidence="1">Uncharacterized protein</fullName>
    </submittedName>
</protein>
<proteinExistence type="predicted"/>
<gene>
    <name evidence="1" type="ORF">P9847_05260</name>
</gene>
<name>A0ABU6PRF6_9BACL</name>
<keyword evidence="2" id="KW-1185">Reference proteome</keyword>
<dbReference type="RefSeq" id="WP_328275980.1">
    <property type="nucleotide sequence ID" value="NZ_JARTLD010000012.1"/>
</dbReference>
<evidence type="ECO:0000313" key="2">
    <source>
        <dbReference type="Proteomes" id="UP001343257"/>
    </source>
</evidence>
<reference evidence="1 2" key="1">
    <citation type="submission" date="2023-03" db="EMBL/GenBank/DDBJ databases">
        <title>Bacillus Genome Sequencing.</title>
        <authorList>
            <person name="Dunlap C."/>
        </authorList>
    </citation>
    <scope>NUCLEOTIDE SEQUENCE [LARGE SCALE GENOMIC DNA]</scope>
    <source>
        <strain evidence="1 2">NRS-52</strain>
    </source>
</reference>
<organism evidence="1 2">
    <name type="scientific">Paenibacillus chibensis</name>
    <dbReference type="NCBI Taxonomy" id="59846"/>
    <lineage>
        <taxon>Bacteria</taxon>
        <taxon>Bacillati</taxon>
        <taxon>Bacillota</taxon>
        <taxon>Bacilli</taxon>
        <taxon>Bacillales</taxon>
        <taxon>Paenibacillaceae</taxon>
        <taxon>Paenibacillus</taxon>
    </lineage>
</organism>
<sequence length="80" mass="9441">MTESYTFTEFVTDLEIGHEIEFFYKDRRYAITRSRNGIVFSEYNGRDHVYQTVDEVLKDVSILGQKLENVWSGVVIHSIF</sequence>